<protein>
    <submittedName>
        <fullName evidence="4">Spore germination protein</fullName>
    </submittedName>
</protein>
<keyword evidence="3" id="KW-1133">Transmembrane helix</keyword>
<feature type="transmembrane region" description="Helical" evidence="3">
    <location>
        <begin position="374"/>
        <end position="393"/>
    </location>
</feature>
<evidence type="ECO:0000256" key="2">
    <source>
        <dbReference type="ARBA" id="ARBA00023136"/>
    </source>
</evidence>
<evidence type="ECO:0000313" key="4">
    <source>
        <dbReference type="EMBL" id="WOV86742.1"/>
    </source>
</evidence>
<organism evidence="4 5">
    <name type="scientific">Sporosarcina oncorhynchi</name>
    <dbReference type="NCBI Taxonomy" id="3056444"/>
    <lineage>
        <taxon>Bacteria</taxon>
        <taxon>Bacillati</taxon>
        <taxon>Bacillota</taxon>
        <taxon>Bacilli</taxon>
        <taxon>Bacillales</taxon>
        <taxon>Caryophanaceae</taxon>
        <taxon>Sporosarcina</taxon>
    </lineage>
</organism>
<gene>
    <name evidence="4" type="ORF">QWT69_12775</name>
</gene>
<keyword evidence="2 3" id="KW-0472">Membrane</keyword>
<comment type="similarity">
    <text evidence="1">Belongs to the GerABKA family.</text>
</comment>
<dbReference type="Proteomes" id="UP001303902">
    <property type="component" value="Chromosome"/>
</dbReference>
<name>A0ABZ0L520_9BACL</name>
<dbReference type="RefSeq" id="WP_317966215.1">
    <property type="nucleotide sequence ID" value="NZ_CP129118.1"/>
</dbReference>
<dbReference type="PANTHER" id="PTHR22550:SF5">
    <property type="entry name" value="LEUCINE ZIPPER PROTEIN 4"/>
    <property type="match status" value="1"/>
</dbReference>
<feature type="transmembrane region" description="Helical" evidence="3">
    <location>
        <begin position="283"/>
        <end position="302"/>
    </location>
</feature>
<dbReference type="InterPro" id="IPR004995">
    <property type="entry name" value="Spore_Ger"/>
</dbReference>
<accession>A0ABZ0L520</accession>
<keyword evidence="5" id="KW-1185">Reference proteome</keyword>
<dbReference type="PIRSF" id="PIRSF005690">
    <property type="entry name" value="GerBA"/>
    <property type="match status" value="1"/>
</dbReference>
<dbReference type="Pfam" id="PF03323">
    <property type="entry name" value="GerA"/>
    <property type="match status" value="1"/>
</dbReference>
<feature type="transmembrane region" description="Helical" evidence="3">
    <location>
        <begin position="405"/>
        <end position="430"/>
    </location>
</feature>
<evidence type="ECO:0000256" key="1">
    <source>
        <dbReference type="ARBA" id="ARBA00005278"/>
    </source>
</evidence>
<keyword evidence="3" id="KW-0812">Transmembrane</keyword>
<dbReference type="PANTHER" id="PTHR22550">
    <property type="entry name" value="SPORE GERMINATION PROTEIN"/>
    <property type="match status" value="1"/>
</dbReference>
<evidence type="ECO:0000313" key="5">
    <source>
        <dbReference type="Proteomes" id="UP001303902"/>
    </source>
</evidence>
<feature type="transmembrane region" description="Helical" evidence="3">
    <location>
        <begin position="347"/>
        <end position="368"/>
    </location>
</feature>
<evidence type="ECO:0000256" key="3">
    <source>
        <dbReference type="SAM" id="Phobius"/>
    </source>
</evidence>
<dbReference type="InterPro" id="IPR050768">
    <property type="entry name" value="UPF0353/GerABKA_families"/>
</dbReference>
<sequence length="484" mass="54515">MHSAENRITLTRLEQLFQKSADVQFQVYTFHQKQVVFITCDAMIDKQQLSDSVIPSLERAFEEREDEHSNQNFINTLHLPNLKVVDIEEEIITLVYSGQLILYFVETELLYASDISQKPNRKPEETKLGVPVKGPRDNFIEDISVNIALIRKRLPTNSLCVEKFELGRRSKTAVALLYFDDIASKEILYGIKKQLKKVDADIIFSGDFLMERVNRNSKLFPFNDTTGRADNVIQALVRGRFIILVDGVAYAIITPVDLFLLLKTSDDFETPSIFSSLERILRLGGMVIGLLLPAFWLALTTFHQNQLPFQLLATIVQANTELPLPSALEMLIMLIMFELFREAGLRLPTALGGTIGVVGGLIIGDAAIRAGITSPAMIVIIATSTIAAFTLVNQSLVMAVSVLRIVFILLTSFLGLFGFFMSLYFTIIYLSNIRIFGVPYISITTNPSWSTIKKAIFRLTPSQYTRRPEQLNTKDKTRSNEAEK</sequence>
<feature type="transmembrane region" description="Helical" evidence="3">
    <location>
        <begin position="241"/>
        <end position="262"/>
    </location>
</feature>
<proteinExistence type="inferred from homology"/>
<reference evidence="4 5" key="1">
    <citation type="submission" date="2023-06" db="EMBL/GenBank/DDBJ databases">
        <title>Sporosarcina sp. nov., isolated from Korean tranditional fermented seafood 'Jeotgal'.</title>
        <authorList>
            <person name="Yang A.I."/>
            <person name="Shin N.-R."/>
        </authorList>
    </citation>
    <scope>NUCLEOTIDE SEQUENCE [LARGE SCALE GENOMIC DNA]</scope>
    <source>
        <strain evidence="4 5">T2O-4</strain>
    </source>
</reference>
<dbReference type="EMBL" id="CP129118">
    <property type="protein sequence ID" value="WOV86742.1"/>
    <property type="molecule type" value="Genomic_DNA"/>
</dbReference>